<feature type="compositionally biased region" description="Basic and acidic residues" evidence="1">
    <location>
        <begin position="44"/>
        <end position="60"/>
    </location>
</feature>
<reference evidence="2" key="1">
    <citation type="submission" date="2020-01" db="EMBL/GenBank/DDBJ databases">
        <title>Genome sequence of Kobresia littledalei, the first chromosome-level genome in the family Cyperaceae.</title>
        <authorList>
            <person name="Qu G."/>
        </authorList>
    </citation>
    <scope>NUCLEOTIDE SEQUENCE</scope>
    <source>
        <strain evidence="2">C.B.Clarke</strain>
        <tissue evidence="2">Leaf</tissue>
    </source>
</reference>
<proteinExistence type="predicted"/>
<dbReference type="Proteomes" id="UP000623129">
    <property type="component" value="Unassembled WGS sequence"/>
</dbReference>
<comment type="caution">
    <text evidence="2">The sequence shown here is derived from an EMBL/GenBank/DDBJ whole genome shotgun (WGS) entry which is preliminary data.</text>
</comment>
<protein>
    <submittedName>
        <fullName evidence="2">Uncharacterized protein</fullName>
    </submittedName>
</protein>
<name>A0A833VSX0_9POAL</name>
<dbReference type="OrthoDB" id="428895at2759"/>
<evidence type="ECO:0000256" key="1">
    <source>
        <dbReference type="SAM" id="MobiDB-lite"/>
    </source>
</evidence>
<evidence type="ECO:0000313" key="2">
    <source>
        <dbReference type="EMBL" id="KAF3333838.1"/>
    </source>
</evidence>
<keyword evidence="3" id="KW-1185">Reference proteome</keyword>
<dbReference type="AlphaFoldDB" id="A0A833VSX0"/>
<accession>A0A833VSX0</accession>
<dbReference type="EMBL" id="SWLB01000010">
    <property type="protein sequence ID" value="KAF3333838.1"/>
    <property type="molecule type" value="Genomic_DNA"/>
</dbReference>
<sequence length="108" mass="12721">MEALRLAQLQYRLEMFQRVYWGLEPAIKLEFDGIFVIDSKKKKSNMDKRENKQPSRNICDGDFHQKMIIPDDDISDDSLDGILKPGFLDEGEPNFDFFFLYDKPEGMH</sequence>
<gene>
    <name evidence="2" type="ORF">FCM35_KLT01529</name>
</gene>
<evidence type="ECO:0000313" key="3">
    <source>
        <dbReference type="Proteomes" id="UP000623129"/>
    </source>
</evidence>
<organism evidence="2 3">
    <name type="scientific">Carex littledalei</name>
    <dbReference type="NCBI Taxonomy" id="544730"/>
    <lineage>
        <taxon>Eukaryota</taxon>
        <taxon>Viridiplantae</taxon>
        <taxon>Streptophyta</taxon>
        <taxon>Embryophyta</taxon>
        <taxon>Tracheophyta</taxon>
        <taxon>Spermatophyta</taxon>
        <taxon>Magnoliopsida</taxon>
        <taxon>Liliopsida</taxon>
        <taxon>Poales</taxon>
        <taxon>Cyperaceae</taxon>
        <taxon>Cyperoideae</taxon>
        <taxon>Cariceae</taxon>
        <taxon>Carex</taxon>
        <taxon>Carex subgen. Euthyceras</taxon>
    </lineage>
</organism>
<feature type="region of interest" description="Disordered" evidence="1">
    <location>
        <begin position="41"/>
        <end position="60"/>
    </location>
</feature>